<dbReference type="Pfam" id="PF03928">
    <property type="entry name" value="HbpS-like"/>
    <property type="match status" value="1"/>
</dbReference>
<evidence type="ECO:0000313" key="4">
    <source>
        <dbReference type="Proteomes" id="UP000199398"/>
    </source>
</evidence>
<proteinExistence type="predicted"/>
<dbReference type="Proteomes" id="UP000199398">
    <property type="component" value="Unassembled WGS sequence"/>
</dbReference>
<dbReference type="PANTHER" id="PTHR34309">
    <property type="entry name" value="SLR1406 PROTEIN"/>
    <property type="match status" value="1"/>
</dbReference>
<evidence type="ECO:0000313" key="3">
    <source>
        <dbReference type="EMBL" id="SFO23126.1"/>
    </source>
</evidence>
<evidence type="ECO:0000256" key="1">
    <source>
        <dbReference type="SAM" id="SignalP"/>
    </source>
</evidence>
<dbReference type="PANTHER" id="PTHR34309:SF1">
    <property type="entry name" value="PROTEIN GLCG"/>
    <property type="match status" value="1"/>
</dbReference>
<evidence type="ECO:0000313" key="5">
    <source>
        <dbReference type="Proteomes" id="UP000270697"/>
    </source>
</evidence>
<protein>
    <submittedName>
        <fullName evidence="3">Uncharacterized conserved protein GlcG, DUF336 family</fullName>
    </submittedName>
    <submittedName>
        <fullName evidence="2">Uncharacterized protein GlcG (DUF336 family)</fullName>
    </submittedName>
</protein>
<reference evidence="3 4" key="1">
    <citation type="submission" date="2016-10" db="EMBL/GenBank/DDBJ databases">
        <authorList>
            <person name="de Groot N.N."/>
        </authorList>
    </citation>
    <scope>NUCLEOTIDE SEQUENCE [LARGE SCALE GENOMIC DNA]</scope>
    <source>
        <strain evidence="3 4">CPCC 201259</strain>
    </source>
</reference>
<organism evidence="3 4">
    <name type="scientific">Saccharopolyspora antimicrobica</name>
    <dbReference type="NCBI Taxonomy" id="455193"/>
    <lineage>
        <taxon>Bacteria</taxon>
        <taxon>Bacillati</taxon>
        <taxon>Actinomycetota</taxon>
        <taxon>Actinomycetes</taxon>
        <taxon>Pseudonocardiales</taxon>
        <taxon>Pseudonocardiaceae</taxon>
        <taxon>Saccharopolyspora</taxon>
    </lineage>
</organism>
<feature type="signal peptide" evidence="1">
    <location>
        <begin position="1"/>
        <end position="21"/>
    </location>
</feature>
<dbReference type="InterPro" id="IPR005624">
    <property type="entry name" value="PduO/GlcC-like"/>
</dbReference>
<dbReference type="STRING" id="455193.SAMN05421805_11170"/>
<dbReference type="OrthoDB" id="4485197at2"/>
<dbReference type="InterPro" id="IPR052517">
    <property type="entry name" value="GlcG_carb_metab_protein"/>
</dbReference>
<dbReference type="SUPFAM" id="SSF143744">
    <property type="entry name" value="GlcG-like"/>
    <property type="match status" value="1"/>
</dbReference>
<name>A0A1I5FHN9_9PSEU</name>
<gene>
    <name evidence="2" type="ORF">ATL45_0398</name>
    <name evidence="3" type="ORF">SAMN05421805_11170</name>
</gene>
<keyword evidence="1" id="KW-0732">Signal</keyword>
<keyword evidence="5" id="KW-1185">Reference proteome</keyword>
<feature type="chain" id="PRO_5011516047" evidence="1">
    <location>
        <begin position="22"/>
        <end position="161"/>
    </location>
</feature>
<accession>A0A1I5FHN9</accession>
<dbReference type="InterPro" id="IPR038084">
    <property type="entry name" value="PduO/GlcC-like_sf"/>
</dbReference>
<dbReference type="RefSeq" id="WP_093156140.1">
    <property type="nucleotide sequence ID" value="NZ_FOUP01000011.1"/>
</dbReference>
<dbReference type="EMBL" id="RBXX01000002">
    <property type="protein sequence ID" value="RKT82155.1"/>
    <property type="molecule type" value="Genomic_DNA"/>
</dbReference>
<dbReference type="Proteomes" id="UP000270697">
    <property type="component" value="Unassembled WGS sequence"/>
</dbReference>
<dbReference type="PROSITE" id="PS51257">
    <property type="entry name" value="PROKAR_LIPOPROTEIN"/>
    <property type="match status" value="1"/>
</dbReference>
<dbReference type="AlphaFoldDB" id="A0A1I5FHN9"/>
<reference evidence="2 5" key="2">
    <citation type="submission" date="2018-10" db="EMBL/GenBank/DDBJ databases">
        <title>Sequencing the genomes of 1000 actinobacteria strains.</title>
        <authorList>
            <person name="Klenk H.-P."/>
        </authorList>
    </citation>
    <scope>NUCLEOTIDE SEQUENCE [LARGE SCALE GENOMIC DNA]</scope>
    <source>
        <strain evidence="2 5">DSM 45119</strain>
    </source>
</reference>
<dbReference type="EMBL" id="FOUP01000011">
    <property type="protein sequence ID" value="SFO23126.1"/>
    <property type="molecule type" value="Genomic_DNA"/>
</dbReference>
<evidence type="ECO:0000313" key="2">
    <source>
        <dbReference type="EMBL" id="RKT82155.1"/>
    </source>
</evidence>
<sequence>MRTAALTRRVALGAFAALALAACTPTEPQPAGPPQVLSPDAASKAAHAALDAVEAEGQRVTVSIVDRSGNERIRLTSDGAGPQSGESAKRKAFTAVAWGQPTSELDGATLRDIPGTLFQGGGVPVIAGSPIAGIGVAGAPSGDLDEEFARAGLEAVEAELP</sequence>
<dbReference type="Gene3D" id="3.30.450.150">
    <property type="entry name" value="Haem-degrading domain"/>
    <property type="match status" value="1"/>
</dbReference>